<evidence type="ECO:0000313" key="3">
    <source>
        <dbReference type="Proteomes" id="UP001341840"/>
    </source>
</evidence>
<name>A0ABU6T6U5_9FABA</name>
<reference evidence="2 3" key="1">
    <citation type="journal article" date="2023" name="Plants (Basel)">
        <title>Bridging the Gap: Combining Genomics and Transcriptomics Approaches to Understand Stylosanthes scabra, an Orphan Legume from the Brazilian Caatinga.</title>
        <authorList>
            <person name="Ferreira-Neto J.R.C."/>
            <person name="da Silva M.D."/>
            <person name="Binneck E."/>
            <person name="de Melo N.F."/>
            <person name="da Silva R.H."/>
            <person name="de Melo A.L.T.M."/>
            <person name="Pandolfi V."/>
            <person name="Bustamante F.O."/>
            <person name="Brasileiro-Vidal A.C."/>
            <person name="Benko-Iseppon A.M."/>
        </authorList>
    </citation>
    <scope>NUCLEOTIDE SEQUENCE [LARGE SCALE GENOMIC DNA]</scope>
    <source>
        <tissue evidence="2">Leaves</tissue>
    </source>
</reference>
<gene>
    <name evidence="2" type="ORF">PIB30_015650</name>
</gene>
<dbReference type="PANTHER" id="PTHR31293:SF12">
    <property type="entry name" value="RNI-LIKE SUPERFAMILY PROTEIN"/>
    <property type="match status" value="1"/>
</dbReference>
<feature type="domain" description="F-box" evidence="1">
    <location>
        <begin position="17"/>
        <end position="53"/>
    </location>
</feature>
<sequence length="414" mass="47131">MAERKALKVKAAMSTTMDMISNLPDDIILHILSFLPTRTSIATSLLSRRWRHLWKGVEVLDIEDLSFCFPSVSDQDARKRFFAFAKGVLSRHKAHRVLKFRLSGMVFSWQAIAHWIEFNIKPHLEDLCISLNSSLQINRRLFCCSSIFTCSSLVFLVLEGTLALHNHLPIVNLPSLKNLKLNVYSVDLEKILSGCPVLETLNVSSRRIYSDVIHMPHSLKSFKFEFIGESKHPYSGGCAIKSIEIDTPSLEYLQIILHHCRVRNLVCNLPKLVEAHLYIGVKDLHVRWVPKLLRALCTIKLLVLGDSTVENQVSWYHRAPGLTIAEIINPSSSAAANNNNNQKPLAIPISNKLNSENFFTWTYQVIQTISGQKLQNHLDKEKVPTQYATDADKAIEKETQGYQDWRIEDYNVNS</sequence>
<comment type="caution">
    <text evidence="2">The sequence shown here is derived from an EMBL/GenBank/DDBJ whole genome shotgun (WGS) entry which is preliminary data.</text>
</comment>
<dbReference type="PANTHER" id="PTHR31293">
    <property type="entry name" value="RNI-LIKE SUPERFAMILY PROTEIN"/>
    <property type="match status" value="1"/>
</dbReference>
<proteinExistence type="predicted"/>
<dbReference type="SMART" id="SM00256">
    <property type="entry name" value="FBOX"/>
    <property type="match status" value="1"/>
</dbReference>
<dbReference type="InterPro" id="IPR055294">
    <property type="entry name" value="FBL60-like"/>
</dbReference>
<protein>
    <recommendedName>
        <fullName evidence="1">F-box domain-containing protein</fullName>
    </recommendedName>
</protein>
<dbReference type="InterPro" id="IPR055411">
    <property type="entry name" value="LRR_FXL15/At3g58940/PEG3-like"/>
</dbReference>
<dbReference type="SUPFAM" id="SSF52047">
    <property type="entry name" value="RNI-like"/>
    <property type="match status" value="1"/>
</dbReference>
<accession>A0ABU6T6U5</accession>
<evidence type="ECO:0000259" key="1">
    <source>
        <dbReference type="PROSITE" id="PS50181"/>
    </source>
</evidence>
<dbReference type="SUPFAM" id="SSF81383">
    <property type="entry name" value="F-box domain"/>
    <property type="match status" value="1"/>
</dbReference>
<dbReference type="PROSITE" id="PS50181">
    <property type="entry name" value="FBOX"/>
    <property type="match status" value="1"/>
</dbReference>
<keyword evidence="3" id="KW-1185">Reference proteome</keyword>
<organism evidence="2 3">
    <name type="scientific">Stylosanthes scabra</name>
    <dbReference type="NCBI Taxonomy" id="79078"/>
    <lineage>
        <taxon>Eukaryota</taxon>
        <taxon>Viridiplantae</taxon>
        <taxon>Streptophyta</taxon>
        <taxon>Embryophyta</taxon>
        <taxon>Tracheophyta</taxon>
        <taxon>Spermatophyta</taxon>
        <taxon>Magnoliopsida</taxon>
        <taxon>eudicotyledons</taxon>
        <taxon>Gunneridae</taxon>
        <taxon>Pentapetalae</taxon>
        <taxon>rosids</taxon>
        <taxon>fabids</taxon>
        <taxon>Fabales</taxon>
        <taxon>Fabaceae</taxon>
        <taxon>Papilionoideae</taxon>
        <taxon>50 kb inversion clade</taxon>
        <taxon>dalbergioids sensu lato</taxon>
        <taxon>Dalbergieae</taxon>
        <taxon>Pterocarpus clade</taxon>
        <taxon>Stylosanthes</taxon>
    </lineage>
</organism>
<dbReference type="EMBL" id="JASCZI010090664">
    <property type="protein sequence ID" value="MED6144437.1"/>
    <property type="molecule type" value="Genomic_DNA"/>
</dbReference>
<dbReference type="InterPro" id="IPR001810">
    <property type="entry name" value="F-box_dom"/>
</dbReference>
<dbReference type="Gene3D" id="1.20.1280.50">
    <property type="match status" value="1"/>
</dbReference>
<dbReference type="InterPro" id="IPR053781">
    <property type="entry name" value="F-box_AtFBL13-like"/>
</dbReference>
<dbReference type="Pfam" id="PF00646">
    <property type="entry name" value="F-box"/>
    <property type="match status" value="1"/>
</dbReference>
<evidence type="ECO:0000313" key="2">
    <source>
        <dbReference type="EMBL" id="MED6144437.1"/>
    </source>
</evidence>
<dbReference type="InterPro" id="IPR032675">
    <property type="entry name" value="LRR_dom_sf"/>
</dbReference>
<dbReference type="Pfam" id="PF24758">
    <property type="entry name" value="LRR_At5g56370"/>
    <property type="match status" value="1"/>
</dbReference>
<dbReference type="Gene3D" id="3.80.10.10">
    <property type="entry name" value="Ribonuclease Inhibitor"/>
    <property type="match status" value="1"/>
</dbReference>
<dbReference type="Proteomes" id="UP001341840">
    <property type="component" value="Unassembled WGS sequence"/>
</dbReference>
<dbReference type="CDD" id="cd22160">
    <property type="entry name" value="F-box_AtFBL13-like"/>
    <property type="match status" value="1"/>
</dbReference>
<dbReference type="InterPro" id="IPR036047">
    <property type="entry name" value="F-box-like_dom_sf"/>
</dbReference>